<dbReference type="OrthoDB" id="448621at2759"/>
<keyword evidence="1" id="KW-1133">Transmembrane helix</keyword>
<protein>
    <submittedName>
        <fullName evidence="3">Plasma cell-induced resident endoplasmic reticulum protein</fullName>
    </submittedName>
</protein>
<accession>T2M863</accession>
<dbReference type="PANTHER" id="PTHR15881:SF2">
    <property type="entry name" value="MARGINAL ZONE B- AND B1-CELL-SPECIFIC PROTEIN"/>
    <property type="match status" value="1"/>
</dbReference>
<reference evidence="3" key="1">
    <citation type="journal article" date="2013" name="Genome Biol. Evol.">
        <title>Punctuated emergences of genetic and phenotypic innovations in eumetazoan, bilaterian, euteleostome, and hominidae ancestors.</title>
        <authorList>
            <person name="Wenger Y."/>
            <person name="Galliot B."/>
        </authorList>
    </citation>
    <scope>NUCLEOTIDE SEQUENCE</scope>
    <source>
        <tissue evidence="3">Whole animals</tissue>
    </source>
</reference>
<evidence type="ECO:0000259" key="2">
    <source>
        <dbReference type="Pfam" id="PF11938"/>
    </source>
</evidence>
<proteinExistence type="evidence at transcript level"/>
<keyword evidence="1" id="KW-0812">Transmembrane</keyword>
<dbReference type="GO" id="GO:0034663">
    <property type="term" value="C:endoplasmic reticulum chaperone complex"/>
    <property type="evidence" value="ECO:0007669"/>
    <property type="project" value="TreeGrafter"/>
</dbReference>
<dbReference type="PANTHER" id="PTHR15881">
    <property type="entry name" value="MARGINAL ZONE B- AND B1-CELL-SPECIFIC PROTEIN"/>
    <property type="match status" value="1"/>
</dbReference>
<dbReference type="AlphaFoldDB" id="T2M863"/>
<dbReference type="InterPro" id="IPR021852">
    <property type="entry name" value="DUF3456"/>
</dbReference>
<dbReference type="InterPro" id="IPR052682">
    <property type="entry name" value="MZB1"/>
</dbReference>
<gene>
    <name evidence="3" type="primary">PACAP</name>
</gene>
<dbReference type="EMBL" id="HAAD01002241">
    <property type="protein sequence ID" value="CDG68473.1"/>
    <property type="molecule type" value="mRNA"/>
</dbReference>
<evidence type="ECO:0000313" key="3">
    <source>
        <dbReference type="EMBL" id="CDG68473.1"/>
    </source>
</evidence>
<feature type="transmembrane region" description="Helical" evidence="1">
    <location>
        <begin position="28"/>
        <end position="46"/>
    </location>
</feature>
<dbReference type="Pfam" id="PF11938">
    <property type="entry name" value="DUF3456"/>
    <property type="match status" value="1"/>
</dbReference>
<feature type="non-terminal residue" evidence="3">
    <location>
        <position position="1"/>
    </location>
</feature>
<dbReference type="GO" id="GO:0005576">
    <property type="term" value="C:extracellular region"/>
    <property type="evidence" value="ECO:0007669"/>
    <property type="project" value="TreeGrafter"/>
</dbReference>
<organism evidence="3">
    <name type="scientific">Hydra vulgaris</name>
    <name type="common">Hydra</name>
    <name type="synonym">Hydra attenuata</name>
    <dbReference type="NCBI Taxonomy" id="6087"/>
    <lineage>
        <taxon>Eukaryota</taxon>
        <taxon>Metazoa</taxon>
        <taxon>Cnidaria</taxon>
        <taxon>Hydrozoa</taxon>
        <taxon>Hydroidolina</taxon>
        <taxon>Anthoathecata</taxon>
        <taxon>Aplanulata</taxon>
        <taxon>Hydridae</taxon>
        <taxon>Hydra</taxon>
    </lineage>
</organism>
<evidence type="ECO:0000256" key="1">
    <source>
        <dbReference type="SAM" id="Phobius"/>
    </source>
</evidence>
<feature type="domain" description="DUF3456" evidence="2">
    <location>
        <begin position="96"/>
        <end position="193"/>
    </location>
</feature>
<sequence length="201" mass="23236">RVQVESTNIVRLKIVAWLHLYFLHISRYLKMFTFVTLTFFVGTIFGQEKLTFESPKMTEEEQFSNHLPGNMKCDACTAISYQLTEMLKKEEAKVGHRKLKESDYLDAFEKVCEAKTWENYGLKSVNGVNRISGKGLEADQVPGMMQGGGKWPGRLSMKCYEFIEAIGEDGIYNKYRKNKDLNKFLCHEHTKDCRPVLKTDL</sequence>
<keyword evidence="1" id="KW-0472">Membrane</keyword>
<name>T2M863_HYDVU</name>